<dbReference type="InterPro" id="IPR032675">
    <property type="entry name" value="LRR_dom_sf"/>
</dbReference>
<evidence type="ECO:0000256" key="5">
    <source>
        <dbReference type="ARBA" id="ARBA00023136"/>
    </source>
</evidence>
<keyword evidence="2" id="KW-0433">Leucine-rich repeat</keyword>
<evidence type="ECO:0000313" key="8">
    <source>
        <dbReference type="RefSeq" id="XP_015056545.1"/>
    </source>
</evidence>
<evidence type="ECO:0000256" key="3">
    <source>
        <dbReference type="ARBA" id="ARBA00022737"/>
    </source>
</evidence>
<reference evidence="7" key="1">
    <citation type="journal article" date="2014" name="Nat. Genet.">
        <title>The genome of the stress-tolerant wild tomato species Solanum pennellii.</title>
        <authorList>
            <person name="Bolger A."/>
            <person name="Scossa F."/>
            <person name="Bolger M.E."/>
            <person name="Lanz C."/>
            <person name="Maumus F."/>
            <person name="Tohge T."/>
            <person name="Quesneville H."/>
            <person name="Alseekh S."/>
            <person name="Sorensen I."/>
            <person name="Lichtenstein G."/>
            <person name="Fich E.A."/>
            <person name="Conte M."/>
            <person name="Keller H."/>
            <person name="Schneeberger K."/>
            <person name="Schwacke R."/>
            <person name="Ofner I."/>
            <person name="Vrebalov J."/>
            <person name="Xu Y."/>
            <person name="Osorio S."/>
            <person name="Aflitos S.A."/>
            <person name="Schijlen E."/>
            <person name="Jimenez-Gomez J.M."/>
            <person name="Ryngajllo M."/>
            <person name="Kimura S."/>
            <person name="Kumar R."/>
            <person name="Koenig D."/>
            <person name="Headland L.R."/>
            <person name="Maloof J.N."/>
            <person name="Sinha N."/>
            <person name="van Ham R.C."/>
            <person name="Lankhorst R.K."/>
            <person name="Mao L."/>
            <person name="Vogel A."/>
            <person name="Arsova B."/>
            <person name="Panstruga R."/>
            <person name="Fei Z."/>
            <person name="Rose J.K."/>
            <person name="Zamir D."/>
            <person name="Carrari F."/>
            <person name="Giovannoni J.J."/>
            <person name="Weigel D."/>
            <person name="Usadel B."/>
            <person name="Fernie A.R."/>
        </authorList>
    </citation>
    <scope>NUCLEOTIDE SEQUENCE [LARGE SCALE GENOMIC DNA]</scope>
    <source>
        <strain evidence="7">cv. LA0716</strain>
    </source>
</reference>
<dbReference type="GeneID" id="107002866"/>
<feature type="domain" description="TIR" evidence="6">
    <location>
        <begin position="5"/>
        <end position="167"/>
    </location>
</feature>
<dbReference type="PROSITE" id="PS51450">
    <property type="entry name" value="LRR"/>
    <property type="match status" value="1"/>
</dbReference>
<dbReference type="InterPro" id="IPR058192">
    <property type="entry name" value="WHD_ROQ1-like"/>
</dbReference>
<dbReference type="InterPro" id="IPR042197">
    <property type="entry name" value="Apaf_helical"/>
</dbReference>
<evidence type="ECO:0000256" key="1">
    <source>
        <dbReference type="ARBA" id="ARBA00004170"/>
    </source>
</evidence>
<dbReference type="Gene3D" id="3.40.50.10140">
    <property type="entry name" value="Toll/interleukin-1 receptor homology (TIR) domain"/>
    <property type="match status" value="1"/>
</dbReference>
<keyword evidence="5" id="KW-0472">Membrane</keyword>
<keyword evidence="4" id="KW-0175">Coiled coil</keyword>
<dbReference type="Pfam" id="PF01582">
    <property type="entry name" value="TIR"/>
    <property type="match status" value="1"/>
</dbReference>
<dbReference type="InterPro" id="IPR001611">
    <property type="entry name" value="Leu-rich_rpt"/>
</dbReference>
<organism evidence="7 8">
    <name type="scientific">Solanum pennellii</name>
    <name type="common">Tomato</name>
    <name type="synonym">Lycopersicon pennellii</name>
    <dbReference type="NCBI Taxonomy" id="28526"/>
    <lineage>
        <taxon>Eukaryota</taxon>
        <taxon>Viridiplantae</taxon>
        <taxon>Streptophyta</taxon>
        <taxon>Embryophyta</taxon>
        <taxon>Tracheophyta</taxon>
        <taxon>Spermatophyta</taxon>
        <taxon>Magnoliopsida</taxon>
        <taxon>eudicotyledons</taxon>
        <taxon>Gunneridae</taxon>
        <taxon>Pentapetalae</taxon>
        <taxon>asterids</taxon>
        <taxon>lamiids</taxon>
        <taxon>Solanales</taxon>
        <taxon>Solanaceae</taxon>
        <taxon>Solanoideae</taxon>
        <taxon>Solaneae</taxon>
        <taxon>Solanum</taxon>
        <taxon>Solanum subgen. Lycopersicon</taxon>
    </lineage>
</organism>
<dbReference type="PANTHER" id="PTHR11017:SF427">
    <property type="entry name" value="TMV RESISTANCE PROTEIN N-LIKE"/>
    <property type="match status" value="1"/>
</dbReference>
<dbReference type="SUPFAM" id="SSF52540">
    <property type="entry name" value="P-loop containing nucleoside triphosphate hydrolases"/>
    <property type="match status" value="1"/>
</dbReference>
<name>A0ABM1FGI7_SOLPN</name>
<dbReference type="PANTHER" id="PTHR11017">
    <property type="entry name" value="LEUCINE-RICH REPEAT-CONTAINING PROTEIN"/>
    <property type="match status" value="1"/>
</dbReference>
<dbReference type="Gene3D" id="3.80.10.10">
    <property type="entry name" value="Ribonuclease Inhibitor"/>
    <property type="match status" value="2"/>
</dbReference>
<dbReference type="Proteomes" id="UP000694930">
    <property type="component" value="Chromosome 1"/>
</dbReference>
<proteinExistence type="predicted"/>
<dbReference type="InterPro" id="IPR035897">
    <property type="entry name" value="Toll_tir_struct_dom_sf"/>
</dbReference>
<evidence type="ECO:0000256" key="4">
    <source>
        <dbReference type="ARBA" id="ARBA00023054"/>
    </source>
</evidence>
<gene>
    <name evidence="8" type="primary">LOC107002866</name>
</gene>
<dbReference type="Gene3D" id="1.10.8.430">
    <property type="entry name" value="Helical domain of apoptotic protease-activating factors"/>
    <property type="match status" value="1"/>
</dbReference>
<keyword evidence="7" id="KW-1185">Reference proteome</keyword>
<reference evidence="8" key="2">
    <citation type="submission" date="2025-08" db="UniProtKB">
        <authorList>
            <consortium name="RefSeq"/>
        </authorList>
    </citation>
    <scope>IDENTIFICATION</scope>
</reference>
<evidence type="ECO:0000313" key="7">
    <source>
        <dbReference type="Proteomes" id="UP000694930"/>
    </source>
</evidence>
<dbReference type="RefSeq" id="XP_015056545.1">
    <property type="nucleotide sequence ID" value="XM_015201059.2"/>
</dbReference>
<evidence type="ECO:0000259" key="6">
    <source>
        <dbReference type="PROSITE" id="PS50104"/>
    </source>
</evidence>
<keyword evidence="3" id="KW-0677">Repeat</keyword>
<dbReference type="PROSITE" id="PS50104">
    <property type="entry name" value="TIR"/>
    <property type="match status" value="1"/>
</dbReference>
<comment type="subcellular location">
    <subcellularLocation>
        <location evidence="1">Membrane</location>
        <topology evidence="1">Peripheral membrane protein</topology>
    </subcellularLocation>
</comment>
<sequence>MATEFKSQVFLSFKAKDTGITFADHLYEALAGAGFVTLRGGDGDEGGEEIKLKLQKGIEEESGISIIILSNDYVSSSLCLDELVMILNCSKRRTVLPIFYHVDPSDVRKQKGRIGEEFDRHEEAKVKKWKEALKQVADLGGMVLQNQADGHESKFIQKILKVVENKLSRPVLYIFPHLIGIERRVENINSWLEDGSTDVDTLVICGIGGIGKTTMAKYVYNLNYSKFDGSSFLSNIRENSTHHKGLVTLQRQFLSDICQRKKKPMFSVDEGMTEMRDAVSCKRILLVLDDVDSRDQLDALLAMKDLLYPGSKVIVTTRNKRLLRPFDVHKLYEFEALNRDESVELLSWHAFGQDCPIKGFEVCSEQVAIDCGGLPLALEVLGATLAGRNIDIWRSTIQKLEAIPNQQILKKLAVSYESLEDDHDKNLFLHLACFFIGKDRDLAIAILNRCNFYTVIGIENLIDRNFVKISESNRLIMHQMIRDMGRDIVRQESPMEPGKRSRLWRSKDSYNVLIQNLATQTIQGIILNMDMLKDNDIVSSSFSATDFKKHKTKNFLNYRNPQRGQFKQKTSGFSPWHLSDVKEVTNQLVLGTVVFEKMQKLRLLQFDHVELQGSFDVFPKRLRWLRWSELQLECMPIDFPLESLVVIELQHSRLRKIWHEVKFLKYLKIFDLSHSYELLRTPDFSGLPNLEKLILRYCTSLIELHETIGCLESLLLLNLNNCKNLQRLPDSICMLKCLVTLNISGCSSLEYVPMDLDNVDSLRELYADEIAVHQMVSTAEEVQPRYGFLRSWMCKGTICPKVSHISLPNSLVTLSLAGCNLSDNTFPVAFNSLSLLRNLDLSHNNICSLPKGISYFTRLQKLEVEGCEKLKSLIGLPNIEHLNVTNCSLLEKISYQSKSSSLKNLLVSNCVELVEIDGNFKLEPLRNTDAGMLCKLGLWNLAPMDNVMINLTSNILSYYRIHSKGWTPRRKTKKFVLQGLYQPGIFSTFLTGERVPPWFSSKFSKESSASFKVPTCNSRIEGLSFCIMYKRSTIGLSPSILGPSLLTPPPRISHLAKRKAQGRPLRYRPVENKPYESTFDCPCITVNNLTRSLKWSYQPLFYGVPEGREGMMWLSHWKLENQLSSEDVIEVTVTAGDGITVMEFGIKIVHVEETKVLGKPGCEDASAETDIVNPFWDVNLVHATTSKDTFSVRLPPTYRSLRAAHELFMEKALKRNMSDYN</sequence>
<dbReference type="PRINTS" id="PR00364">
    <property type="entry name" value="DISEASERSIST"/>
</dbReference>
<dbReference type="SUPFAM" id="SSF52200">
    <property type="entry name" value="Toll/Interleukin receptor TIR domain"/>
    <property type="match status" value="1"/>
</dbReference>
<dbReference type="InterPro" id="IPR027417">
    <property type="entry name" value="P-loop_NTPase"/>
</dbReference>
<dbReference type="Pfam" id="PF23282">
    <property type="entry name" value="WHD_ROQ1"/>
    <property type="match status" value="1"/>
</dbReference>
<dbReference type="InterPro" id="IPR002182">
    <property type="entry name" value="NB-ARC"/>
</dbReference>
<dbReference type="InterPro" id="IPR044974">
    <property type="entry name" value="Disease_R_plants"/>
</dbReference>
<evidence type="ECO:0000256" key="2">
    <source>
        <dbReference type="ARBA" id="ARBA00022614"/>
    </source>
</evidence>
<dbReference type="SMART" id="SM00255">
    <property type="entry name" value="TIR"/>
    <property type="match status" value="1"/>
</dbReference>
<dbReference type="InterPro" id="IPR000157">
    <property type="entry name" value="TIR_dom"/>
</dbReference>
<dbReference type="Gene3D" id="3.40.50.300">
    <property type="entry name" value="P-loop containing nucleotide triphosphate hydrolases"/>
    <property type="match status" value="1"/>
</dbReference>
<dbReference type="SUPFAM" id="SSF52058">
    <property type="entry name" value="L domain-like"/>
    <property type="match status" value="1"/>
</dbReference>
<protein>
    <submittedName>
        <fullName evidence="8">TMV resistance protein N-like</fullName>
    </submittedName>
</protein>
<dbReference type="Pfam" id="PF00931">
    <property type="entry name" value="NB-ARC"/>
    <property type="match status" value="1"/>
</dbReference>
<accession>A0ABM1FGI7</accession>